<comment type="function">
    <text evidence="1">Responsible for the formation of the pyrimidine heterocycle in the thiamine biosynthesis pathway. Catalyzes the formation of hydroxymethylpyrimidine phosphate (HMP-P) from histidine and pyridoxal phosphate (PLP). The protein uses PLP and the active site histidine to form HMP-P, generating an inactive enzyme. The enzyme can only undergo a single turnover, which suggests it is a suicide enzyme.</text>
</comment>
<comment type="subunit">
    <text evidence="4">Homodimer.</text>
</comment>
<sequence length="333" mass="35900">MNRRGFISSCIAGSLAISTRAFAETQLRPCSYQLSWIKNFQGAGEYIALAKGFFREQGLDVTLLAGGPTMPHEPVVMSGKALLAQTMPDNTVMANMHGATLKVIGAGYQKSPFCIASLLSGHPMRTPQDMIGRRIGVQSVNLVVWRTFLRLNHIDPASITVVPVQFDMAPLIAGDVDGFFGYLNDNVVHLEVAGHQTAVVPFARFGYTVMGATLVVRADSLQDPARRAMLVSFMRADIQGWQAAIADPALGADLTVNTFGKGNGLDLKAEEQSCRASNDLMMDANTDSKGLFWMSDASIADTVRILRLGGLAASPDMFTNEILVEARQGATTR</sequence>
<protein>
    <recommendedName>
        <fullName evidence="10">Thiamine pyrimidine synthase</fullName>
    </recommendedName>
</protein>
<dbReference type="PANTHER" id="PTHR31528:SF1">
    <property type="entry name" value="4-AMINO-5-HYDROXYMETHYL-2-METHYLPYRIMIDINE PHOSPHATE SYNTHASE THI11-RELATED"/>
    <property type="match status" value="1"/>
</dbReference>
<dbReference type="InterPro" id="IPR027939">
    <property type="entry name" value="NMT1/THI5"/>
</dbReference>
<dbReference type="Proteomes" id="UP000032683">
    <property type="component" value="Unassembled WGS sequence"/>
</dbReference>
<evidence type="ECO:0000256" key="2">
    <source>
        <dbReference type="ARBA" id="ARBA00004948"/>
    </source>
</evidence>
<keyword evidence="6" id="KW-0479">Metal-binding</keyword>
<evidence type="ECO:0000256" key="6">
    <source>
        <dbReference type="ARBA" id="ARBA00022723"/>
    </source>
</evidence>
<dbReference type="PANTHER" id="PTHR31528">
    <property type="entry name" value="4-AMINO-5-HYDROXYMETHYL-2-METHYLPYRIMIDINE PHOSPHATE SYNTHASE THI11-RELATED"/>
    <property type="match status" value="1"/>
</dbReference>
<evidence type="ECO:0000256" key="4">
    <source>
        <dbReference type="ARBA" id="ARBA00011738"/>
    </source>
</evidence>
<evidence type="ECO:0000256" key="3">
    <source>
        <dbReference type="ARBA" id="ARBA00009406"/>
    </source>
</evidence>
<evidence type="ECO:0000259" key="12">
    <source>
        <dbReference type="Pfam" id="PF09084"/>
    </source>
</evidence>
<evidence type="ECO:0000313" key="13">
    <source>
        <dbReference type="EMBL" id="GAO00195.1"/>
    </source>
</evidence>
<evidence type="ECO:0000256" key="9">
    <source>
        <dbReference type="ARBA" id="ARBA00023004"/>
    </source>
</evidence>
<accession>A0A0D6Q9U9</accession>
<dbReference type="SUPFAM" id="SSF53850">
    <property type="entry name" value="Periplasmic binding protein-like II"/>
    <property type="match status" value="1"/>
</dbReference>
<comment type="caution">
    <text evidence="13">The sequence shown here is derived from an EMBL/GenBank/DDBJ whole genome shotgun (WGS) entry which is preliminary data.</text>
</comment>
<dbReference type="EMBL" id="BANJ01000042">
    <property type="protein sequence ID" value="GAO00195.1"/>
    <property type="molecule type" value="Genomic_DNA"/>
</dbReference>
<reference evidence="13 14" key="1">
    <citation type="submission" date="2012-11" db="EMBL/GenBank/DDBJ databases">
        <title>Whole genome sequence of Gluconacetobacter xylinus NBRC 13693.</title>
        <authorList>
            <person name="Azuma Y."/>
            <person name="Higashiura N."/>
            <person name="Hirakawa H."/>
            <person name="Matsushita K."/>
        </authorList>
    </citation>
    <scope>NUCLEOTIDE SEQUENCE [LARGE SCALE GENOMIC DNA]</scope>
    <source>
        <strain evidence="13 14">NBRC 13693</strain>
    </source>
</reference>
<dbReference type="GO" id="GO:0016740">
    <property type="term" value="F:transferase activity"/>
    <property type="evidence" value="ECO:0007669"/>
    <property type="project" value="UniProtKB-KW"/>
</dbReference>
<dbReference type="GO" id="GO:0046872">
    <property type="term" value="F:metal ion binding"/>
    <property type="evidence" value="ECO:0007669"/>
    <property type="project" value="UniProtKB-KW"/>
</dbReference>
<comment type="pathway">
    <text evidence="2">Cofactor biosynthesis; thiamine diphosphate biosynthesis.</text>
</comment>
<keyword evidence="9" id="KW-0408">Iron</keyword>
<dbReference type="GO" id="GO:0009228">
    <property type="term" value="P:thiamine biosynthetic process"/>
    <property type="evidence" value="ECO:0007669"/>
    <property type="project" value="UniProtKB-KW"/>
</dbReference>
<keyword evidence="8" id="KW-0784">Thiamine biosynthesis</keyword>
<evidence type="ECO:0000256" key="7">
    <source>
        <dbReference type="ARBA" id="ARBA00022898"/>
    </source>
</evidence>
<proteinExistence type="inferred from homology"/>
<evidence type="ECO:0000313" key="14">
    <source>
        <dbReference type="Proteomes" id="UP000032683"/>
    </source>
</evidence>
<name>A0A0D6Q9U9_KOMXY</name>
<dbReference type="InterPro" id="IPR015168">
    <property type="entry name" value="SsuA/THI5"/>
</dbReference>
<gene>
    <name evidence="13" type="ORF">Gxy13693_042_029</name>
</gene>
<evidence type="ECO:0000256" key="10">
    <source>
        <dbReference type="ARBA" id="ARBA00033171"/>
    </source>
</evidence>
<comment type="similarity">
    <text evidence="3">Belongs to the NMT1/THI5 family.</text>
</comment>
<feature type="domain" description="SsuA/THI5-like" evidence="12">
    <location>
        <begin position="39"/>
        <end position="249"/>
    </location>
</feature>
<comment type="catalytic activity">
    <reaction evidence="11">
        <text>N(6)-(pyridoxal phosphate)-L-lysyl-[4-amino-5-hydroxymethyl-2-methylpyrimidine phosphate synthase] + L-histidyl-[4-amino-5-hydroxymethyl-2-methylpyrimidine phosphate synthase] + 2 Fe(3+) + 4 H2O = L-lysyl-[4-amino-5-hydroxymethyl-2-methylpyrimidine phosphate synthase] + (2S)-2-amino-5-hydroxy-4-oxopentanoyl-[4-amino-5-hydroxymethyl-2-methylpyrimidine phosphate synthase] + 4-amino-2-methyl-5-(phosphooxymethyl)pyrimidine + 3-oxopropanoate + 2 Fe(2+) + 2 H(+)</text>
        <dbReference type="Rhea" id="RHEA:65756"/>
        <dbReference type="Rhea" id="RHEA-COMP:16892"/>
        <dbReference type="Rhea" id="RHEA-COMP:16893"/>
        <dbReference type="Rhea" id="RHEA-COMP:16894"/>
        <dbReference type="Rhea" id="RHEA-COMP:16895"/>
        <dbReference type="ChEBI" id="CHEBI:15377"/>
        <dbReference type="ChEBI" id="CHEBI:15378"/>
        <dbReference type="ChEBI" id="CHEBI:29033"/>
        <dbReference type="ChEBI" id="CHEBI:29034"/>
        <dbReference type="ChEBI" id="CHEBI:29969"/>
        <dbReference type="ChEBI" id="CHEBI:29979"/>
        <dbReference type="ChEBI" id="CHEBI:33190"/>
        <dbReference type="ChEBI" id="CHEBI:58354"/>
        <dbReference type="ChEBI" id="CHEBI:143915"/>
        <dbReference type="ChEBI" id="CHEBI:157692"/>
    </reaction>
    <physiologicalReaction direction="left-to-right" evidence="11">
        <dbReference type="Rhea" id="RHEA:65757"/>
    </physiologicalReaction>
</comment>
<evidence type="ECO:0000256" key="1">
    <source>
        <dbReference type="ARBA" id="ARBA00003469"/>
    </source>
</evidence>
<organism evidence="13 14">
    <name type="scientific">Komagataeibacter xylinus NBRC 13693</name>
    <dbReference type="NCBI Taxonomy" id="1234668"/>
    <lineage>
        <taxon>Bacteria</taxon>
        <taxon>Pseudomonadati</taxon>
        <taxon>Pseudomonadota</taxon>
        <taxon>Alphaproteobacteria</taxon>
        <taxon>Acetobacterales</taxon>
        <taxon>Acetobacteraceae</taxon>
        <taxon>Komagataeibacter</taxon>
    </lineage>
</organism>
<dbReference type="AlphaFoldDB" id="A0A0D6Q9U9"/>
<dbReference type="GeneID" id="79188358"/>
<keyword evidence="5" id="KW-0808">Transferase</keyword>
<dbReference type="Gene3D" id="3.40.190.10">
    <property type="entry name" value="Periplasmic binding protein-like II"/>
    <property type="match status" value="2"/>
</dbReference>
<keyword evidence="7" id="KW-0663">Pyridoxal phosphate</keyword>
<dbReference type="RefSeq" id="WP_010515297.1">
    <property type="nucleotide sequence ID" value="NZ_BANJ01000042.1"/>
</dbReference>
<dbReference type="Pfam" id="PF09084">
    <property type="entry name" value="NMT1"/>
    <property type="match status" value="1"/>
</dbReference>
<evidence type="ECO:0000256" key="8">
    <source>
        <dbReference type="ARBA" id="ARBA00022977"/>
    </source>
</evidence>
<evidence type="ECO:0000256" key="11">
    <source>
        <dbReference type="ARBA" id="ARBA00048179"/>
    </source>
</evidence>
<evidence type="ECO:0000256" key="5">
    <source>
        <dbReference type="ARBA" id="ARBA00022679"/>
    </source>
</evidence>